<evidence type="ECO:0000256" key="4">
    <source>
        <dbReference type="ARBA" id="ARBA00023163"/>
    </source>
</evidence>
<dbReference type="GO" id="GO:0003677">
    <property type="term" value="F:DNA binding"/>
    <property type="evidence" value="ECO:0007669"/>
    <property type="project" value="UniProtKB-UniRule"/>
</dbReference>
<dbReference type="Gene3D" id="1.25.40.10">
    <property type="entry name" value="Tetratricopeptide repeat domain"/>
    <property type="match status" value="1"/>
</dbReference>
<dbReference type="EMBL" id="QZFU01000036">
    <property type="protein sequence ID" value="RJO70745.1"/>
    <property type="molecule type" value="Genomic_DNA"/>
</dbReference>
<dbReference type="InterPro" id="IPR051677">
    <property type="entry name" value="AfsR-DnrI-RedD_regulator"/>
</dbReference>
<dbReference type="InterPro" id="IPR005158">
    <property type="entry name" value="BTAD"/>
</dbReference>
<name>A0A3A4KD18_9NOCA</name>
<evidence type="ECO:0000313" key="8">
    <source>
        <dbReference type="Proteomes" id="UP000266677"/>
    </source>
</evidence>
<dbReference type="GO" id="GO:0006355">
    <property type="term" value="P:regulation of DNA-templated transcription"/>
    <property type="evidence" value="ECO:0007669"/>
    <property type="project" value="InterPro"/>
</dbReference>
<accession>A0A3A4KD18</accession>
<dbReference type="Pfam" id="PF00486">
    <property type="entry name" value="Trans_reg_C"/>
    <property type="match status" value="1"/>
</dbReference>
<organism evidence="7 8">
    <name type="scientific">Nocardia panacis</name>
    <dbReference type="NCBI Taxonomy" id="2340916"/>
    <lineage>
        <taxon>Bacteria</taxon>
        <taxon>Bacillati</taxon>
        <taxon>Actinomycetota</taxon>
        <taxon>Actinomycetes</taxon>
        <taxon>Mycobacteriales</taxon>
        <taxon>Nocardiaceae</taxon>
        <taxon>Nocardia</taxon>
    </lineage>
</organism>
<comment type="caution">
    <text evidence="7">The sequence shown here is derived from an EMBL/GenBank/DDBJ whole genome shotgun (WGS) entry which is preliminary data.</text>
</comment>
<evidence type="ECO:0000256" key="3">
    <source>
        <dbReference type="ARBA" id="ARBA00023125"/>
    </source>
</evidence>
<keyword evidence="4" id="KW-0804">Transcription</keyword>
<sequence length="247" mass="26916">MLWIQVLGPPHIQRDERRVPVSGPQRVALLGVLAVRCGTVVPYSELVDELWGEAPPGDAPNAVRAHVCRLRSILDGAEIVSAAGGYRLDAAACRVDVAVFERLVTEIAAAGAGHAFAEVIAKADAALGLWTGPPFASAPEASLRRRAGIRLEEQRRMVVTAFVRAHFRLGTFEQAVARLREELAADPGWERGCALLIEALARTGRSAEAQDAYRRTCSWLRHQHQLPPGPRLQRLNLAVSRHQIVEG</sequence>
<gene>
    <name evidence="7" type="ORF">D5S18_26440</name>
</gene>
<dbReference type="Proteomes" id="UP000266677">
    <property type="component" value="Unassembled WGS sequence"/>
</dbReference>
<dbReference type="AlphaFoldDB" id="A0A3A4KD18"/>
<dbReference type="GO" id="GO:0000160">
    <property type="term" value="P:phosphorelay signal transduction system"/>
    <property type="evidence" value="ECO:0007669"/>
    <property type="project" value="InterPro"/>
</dbReference>
<evidence type="ECO:0000259" key="6">
    <source>
        <dbReference type="PROSITE" id="PS51755"/>
    </source>
</evidence>
<dbReference type="SMART" id="SM01043">
    <property type="entry name" value="BTAD"/>
    <property type="match status" value="1"/>
</dbReference>
<keyword evidence="3 5" id="KW-0238">DNA-binding</keyword>
<feature type="DNA-binding region" description="OmpR/PhoB-type" evidence="5">
    <location>
        <begin position="1"/>
        <end position="90"/>
    </location>
</feature>
<keyword evidence="8" id="KW-1185">Reference proteome</keyword>
<reference evidence="7 8" key="1">
    <citation type="submission" date="2018-09" db="EMBL/GenBank/DDBJ databases">
        <title>YIM PH21274 draft genome.</title>
        <authorList>
            <person name="Miao C."/>
        </authorList>
    </citation>
    <scope>NUCLEOTIDE SEQUENCE [LARGE SCALE GENOMIC DNA]</scope>
    <source>
        <strain evidence="7 8">YIM PH 21724</strain>
    </source>
</reference>
<evidence type="ECO:0000256" key="1">
    <source>
        <dbReference type="ARBA" id="ARBA00005820"/>
    </source>
</evidence>
<dbReference type="InterPro" id="IPR036388">
    <property type="entry name" value="WH-like_DNA-bd_sf"/>
</dbReference>
<dbReference type="PROSITE" id="PS51755">
    <property type="entry name" value="OMPR_PHOB"/>
    <property type="match status" value="1"/>
</dbReference>
<proteinExistence type="inferred from homology"/>
<keyword evidence="2" id="KW-0805">Transcription regulation</keyword>
<evidence type="ECO:0000256" key="5">
    <source>
        <dbReference type="PROSITE-ProRule" id="PRU01091"/>
    </source>
</evidence>
<evidence type="ECO:0000256" key="2">
    <source>
        <dbReference type="ARBA" id="ARBA00023015"/>
    </source>
</evidence>
<dbReference type="PANTHER" id="PTHR35807">
    <property type="entry name" value="TRANSCRIPTIONAL REGULATOR REDD-RELATED"/>
    <property type="match status" value="1"/>
</dbReference>
<dbReference type="Gene3D" id="1.10.10.10">
    <property type="entry name" value="Winged helix-like DNA-binding domain superfamily/Winged helix DNA-binding domain"/>
    <property type="match status" value="1"/>
</dbReference>
<protein>
    <recommendedName>
        <fullName evidence="6">OmpR/PhoB-type domain-containing protein</fullName>
    </recommendedName>
</protein>
<dbReference type="PANTHER" id="PTHR35807:SF1">
    <property type="entry name" value="TRANSCRIPTIONAL REGULATOR REDD"/>
    <property type="match status" value="1"/>
</dbReference>
<dbReference type="SUPFAM" id="SSF46894">
    <property type="entry name" value="C-terminal effector domain of the bipartite response regulators"/>
    <property type="match status" value="1"/>
</dbReference>
<dbReference type="Pfam" id="PF03704">
    <property type="entry name" value="BTAD"/>
    <property type="match status" value="1"/>
</dbReference>
<dbReference type="InterPro" id="IPR016032">
    <property type="entry name" value="Sig_transdc_resp-reg_C-effctor"/>
</dbReference>
<dbReference type="SMART" id="SM00862">
    <property type="entry name" value="Trans_reg_C"/>
    <property type="match status" value="1"/>
</dbReference>
<feature type="domain" description="OmpR/PhoB-type" evidence="6">
    <location>
        <begin position="1"/>
        <end position="90"/>
    </location>
</feature>
<dbReference type="CDD" id="cd15831">
    <property type="entry name" value="BTAD"/>
    <property type="match status" value="1"/>
</dbReference>
<dbReference type="InterPro" id="IPR011990">
    <property type="entry name" value="TPR-like_helical_dom_sf"/>
</dbReference>
<dbReference type="InterPro" id="IPR001867">
    <property type="entry name" value="OmpR/PhoB-type_DNA-bd"/>
</dbReference>
<evidence type="ECO:0000313" key="7">
    <source>
        <dbReference type="EMBL" id="RJO70745.1"/>
    </source>
</evidence>
<dbReference type="SUPFAM" id="SSF48452">
    <property type="entry name" value="TPR-like"/>
    <property type="match status" value="1"/>
</dbReference>
<comment type="similarity">
    <text evidence="1">Belongs to the AfsR/DnrI/RedD regulatory family.</text>
</comment>